<protein>
    <submittedName>
        <fullName evidence="3">Chromosome partitioning protein</fullName>
    </submittedName>
</protein>
<dbReference type="CDD" id="cd02042">
    <property type="entry name" value="ParAB_family"/>
    <property type="match status" value="1"/>
</dbReference>
<dbReference type="PANTHER" id="PTHR13696:SF99">
    <property type="entry name" value="COBYRINIC ACID AC-DIAMIDE SYNTHASE"/>
    <property type="match status" value="1"/>
</dbReference>
<dbReference type="Gene3D" id="3.40.50.300">
    <property type="entry name" value="P-loop containing nucleotide triphosphate hydrolases"/>
    <property type="match status" value="1"/>
</dbReference>
<evidence type="ECO:0000256" key="1">
    <source>
        <dbReference type="SAM" id="MobiDB-lite"/>
    </source>
</evidence>
<organism evidence="3 4">
    <name type="scientific">Pseudomonas saponiphila</name>
    <dbReference type="NCBI Taxonomy" id="556534"/>
    <lineage>
        <taxon>Bacteria</taxon>
        <taxon>Pseudomonadati</taxon>
        <taxon>Pseudomonadota</taxon>
        <taxon>Gammaproteobacteria</taxon>
        <taxon>Pseudomonadales</taxon>
        <taxon>Pseudomonadaceae</taxon>
        <taxon>Pseudomonas</taxon>
    </lineage>
</organism>
<reference evidence="4" key="1">
    <citation type="submission" date="2016-10" db="EMBL/GenBank/DDBJ databases">
        <authorList>
            <person name="Varghese N."/>
            <person name="Submissions S."/>
        </authorList>
    </citation>
    <scope>NUCLEOTIDE SEQUENCE [LARGE SCALE GENOMIC DNA]</scope>
    <source>
        <strain evidence="4">DSM 9751</strain>
    </source>
</reference>
<dbReference type="InterPro" id="IPR050678">
    <property type="entry name" value="DNA_Partitioning_ATPase"/>
</dbReference>
<dbReference type="InterPro" id="IPR025669">
    <property type="entry name" value="AAA_dom"/>
</dbReference>
<proteinExistence type="predicted"/>
<name>A0A1H4ZTD0_9PSED</name>
<dbReference type="Pfam" id="PF13614">
    <property type="entry name" value="AAA_31"/>
    <property type="match status" value="1"/>
</dbReference>
<feature type="domain" description="AAA" evidence="2">
    <location>
        <begin position="11"/>
        <end position="183"/>
    </location>
</feature>
<dbReference type="SUPFAM" id="SSF52540">
    <property type="entry name" value="P-loop containing nucleoside triphosphate hydrolases"/>
    <property type="match status" value="1"/>
</dbReference>
<gene>
    <name evidence="3" type="ORF">SAMN05216178_6797</name>
</gene>
<dbReference type="RefSeq" id="WP_092320770.1">
    <property type="nucleotide sequence ID" value="NZ_FNTJ01000003.1"/>
</dbReference>
<dbReference type="EMBL" id="FNTJ01000003">
    <property type="protein sequence ID" value="SED32721.1"/>
    <property type="molecule type" value="Genomic_DNA"/>
</dbReference>
<evidence type="ECO:0000313" key="4">
    <source>
        <dbReference type="Proteomes" id="UP000198982"/>
    </source>
</evidence>
<evidence type="ECO:0000259" key="2">
    <source>
        <dbReference type="Pfam" id="PF13614"/>
    </source>
</evidence>
<feature type="region of interest" description="Disordered" evidence="1">
    <location>
        <begin position="273"/>
        <end position="307"/>
    </location>
</feature>
<keyword evidence="4" id="KW-1185">Reference proteome</keyword>
<dbReference type="InterPro" id="IPR027417">
    <property type="entry name" value="P-loop_NTPase"/>
</dbReference>
<sequence>MGSKRRAGPADIITITNEKGGVGKTTISVNLAFYLAQQGYKVLGIDLDGQGNFSSRFVPIAERVGGLRSCHLYMEEMPKYEPLHSPSGVDLIYSLDGDVDLHSIEQSDLSVLTAFAGNIANLCDDYDVIIIDNPPTSGIKMTGSIFVADHIFVPVELAAFAVNGVLSLLDSFARISRATGKEIKPTGFICNKLNTRVDAHKSSLAALRKEVGPLIMRNAMSNRGAVDTAVTQGVAVWDLKNSGAARVAGNEMLLLLEEIAALIGFDVEKWATSAEDSPAEKRPAKQKSAPQKKTLKKPQSNKKEKAK</sequence>
<accession>A0A1H4ZTD0</accession>
<evidence type="ECO:0000313" key="3">
    <source>
        <dbReference type="EMBL" id="SED32721.1"/>
    </source>
</evidence>
<dbReference type="Proteomes" id="UP000198982">
    <property type="component" value="Unassembled WGS sequence"/>
</dbReference>
<dbReference type="PANTHER" id="PTHR13696">
    <property type="entry name" value="P-LOOP CONTAINING NUCLEOSIDE TRIPHOSPHATE HYDROLASE"/>
    <property type="match status" value="1"/>
</dbReference>
<dbReference type="AlphaFoldDB" id="A0A1H4ZTD0"/>